<keyword evidence="2 6" id="KW-0812">Transmembrane</keyword>
<dbReference type="InterPro" id="IPR051415">
    <property type="entry name" value="LAAT-1"/>
</dbReference>
<feature type="compositionally biased region" description="Basic and acidic residues" evidence="5">
    <location>
        <begin position="257"/>
        <end position="267"/>
    </location>
</feature>
<accession>A0A9P5SRI8</accession>
<keyword evidence="3 6" id="KW-1133">Transmembrane helix</keyword>
<evidence type="ECO:0000256" key="1">
    <source>
        <dbReference type="ARBA" id="ARBA00004141"/>
    </source>
</evidence>
<sequence>MPTTKVILENIFGMLGIIFWSFQLLPQAIDNYKRKSTEGLSYSMFAIWSLCAVGFGAYSVVQELSIPIIIQPQVFGFLSTLCYLQCLYYGRRTRWSLKKTVVGGILFYMGMVVLEVVAIYGTRAGLDYQVKGTIEAAGIIPIVLLALGFFPQYFDIYRDRAVIGVSMAFIAADGSGAVFSLISLAFREEFDVLAGMNYVVVLICDLIVVAFFVYYNKMNPQLARATPEGKKIDNTDVENVASSSLDVAQEATVVSRSDVEQEHKGLSRESVATDRTVAQEKDVA</sequence>
<reference evidence="7" key="1">
    <citation type="journal article" date="2020" name="Fungal Divers.">
        <title>Resolving the Mortierellaceae phylogeny through synthesis of multi-gene phylogenetics and phylogenomics.</title>
        <authorList>
            <person name="Vandepol N."/>
            <person name="Liber J."/>
            <person name="Desiro A."/>
            <person name="Na H."/>
            <person name="Kennedy M."/>
            <person name="Barry K."/>
            <person name="Grigoriev I.V."/>
            <person name="Miller A.N."/>
            <person name="O'Donnell K."/>
            <person name="Stajich J.E."/>
            <person name="Bonito G."/>
        </authorList>
    </citation>
    <scope>NUCLEOTIDE SEQUENCE</scope>
    <source>
        <strain evidence="7">NVP1</strain>
    </source>
</reference>
<dbReference type="EMBL" id="JAAAUY010000046">
    <property type="protein sequence ID" value="KAF9336811.1"/>
    <property type="molecule type" value="Genomic_DNA"/>
</dbReference>
<dbReference type="SMART" id="SM00679">
    <property type="entry name" value="CTNS"/>
    <property type="match status" value="2"/>
</dbReference>
<evidence type="ECO:0000256" key="3">
    <source>
        <dbReference type="ARBA" id="ARBA00022989"/>
    </source>
</evidence>
<dbReference type="GO" id="GO:0016020">
    <property type="term" value="C:membrane"/>
    <property type="evidence" value="ECO:0007669"/>
    <property type="project" value="UniProtKB-SubCell"/>
</dbReference>
<dbReference type="Proteomes" id="UP000696485">
    <property type="component" value="Unassembled WGS sequence"/>
</dbReference>
<protein>
    <recommendedName>
        <fullName evidence="9">PQ-loop-domain-containing protein</fullName>
    </recommendedName>
</protein>
<name>A0A9P5SRI8_9FUNG</name>
<feature type="region of interest" description="Disordered" evidence="5">
    <location>
        <begin position="254"/>
        <end position="284"/>
    </location>
</feature>
<gene>
    <name evidence="7" type="ORF">BG006_007322</name>
</gene>
<evidence type="ECO:0000313" key="8">
    <source>
        <dbReference type="Proteomes" id="UP000696485"/>
    </source>
</evidence>
<evidence type="ECO:0000256" key="6">
    <source>
        <dbReference type="SAM" id="Phobius"/>
    </source>
</evidence>
<evidence type="ECO:0000313" key="7">
    <source>
        <dbReference type="EMBL" id="KAF9336811.1"/>
    </source>
</evidence>
<dbReference type="PANTHER" id="PTHR16201">
    <property type="entry name" value="SEVEN TRANSMEMBRANE PROTEIN 1-RELATED"/>
    <property type="match status" value="1"/>
</dbReference>
<organism evidence="7 8">
    <name type="scientific">Podila minutissima</name>
    <dbReference type="NCBI Taxonomy" id="64525"/>
    <lineage>
        <taxon>Eukaryota</taxon>
        <taxon>Fungi</taxon>
        <taxon>Fungi incertae sedis</taxon>
        <taxon>Mucoromycota</taxon>
        <taxon>Mortierellomycotina</taxon>
        <taxon>Mortierellomycetes</taxon>
        <taxon>Mortierellales</taxon>
        <taxon>Mortierellaceae</taxon>
        <taxon>Podila</taxon>
    </lineage>
</organism>
<evidence type="ECO:0008006" key="9">
    <source>
        <dbReference type="Google" id="ProtNLM"/>
    </source>
</evidence>
<dbReference type="AlphaFoldDB" id="A0A9P5SRI8"/>
<dbReference type="InterPro" id="IPR006603">
    <property type="entry name" value="PQ-loop_rpt"/>
</dbReference>
<proteinExistence type="predicted"/>
<dbReference type="Gene3D" id="1.20.1280.290">
    <property type="match status" value="2"/>
</dbReference>
<feature type="transmembrane region" description="Helical" evidence="6">
    <location>
        <begin position="40"/>
        <end position="60"/>
    </location>
</feature>
<dbReference type="Pfam" id="PF04193">
    <property type="entry name" value="PQ-loop"/>
    <property type="match status" value="2"/>
</dbReference>
<evidence type="ECO:0000256" key="5">
    <source>
        <dbReference type="SAM" id="MobiDB-lite"/>
    </source>
</evidence>
<keyword evidence="8" id="KW-1185">Reference proteome</keyword>
<keyword evidence="4 6" id="KW-0472">Membrane</keyword>
<feature type="transmembrane region" description="Helical" evidence="6">
    <location>
        <begin position="6"/>
        <end position="28"/>
    </location>
</feature>
<feature type="transmembrane region" description="Helical" evidence="6">
    <location>
        <begin position="192"/>
        <end position="215"/>
    </location>
</feature>
<comment type="caution">
    <text evidence="7">The sequence shown here is derived from an EMBL/GenBank/DDBJ whole genome shotgun (WGS) entry which is preliminary data.</text>
</comment>
<feature type="transmembrane region" description="Helical" evidence="6">
    <location>
        <begin position="162"/>
        <end position="186"/>
    </location>
</feature>
<feature type="transmembrane region" description="Helical" evidence="6">
    <location>
        <begin position="132"/>
        <end position="150"/>
    </location>
</feature>
<dbReference type="PANTHER" id="PTHR16201:SF37">
    <property type="entry name" value="PQ-LOOP REPEAT-CONTAINING PROTEIN"/>
    <property type="match status" value="1"/>
</dbReference>
<feature type="transmembrane region" description="Helical" evidence="6">
    <location>
        <begin position="101"/>
        <end position="120"/>
    </location>
</feature>
<evidence type="ECO:0000256" key="2">
    <source>
        <dbReference type="ARBA" id="ARBA00022692"/>
    </source>
</evidence>
<comment type="subcellular location">
    <subcellularLocation>
        <location evidence="1">Membrane</location>
        <topology evidence="1">Multi-pass membrane protein</topology>
    </subcellularLocation>
</comment>
<evidence type="ECO:0000256" key="4">
    <source>
        <dbReference type="ARBA" id="ARBA00023136"/>
    </source>
</evidence>